<proteinExistence type="inferred from homology"/>
<comment type="function">
    <text evidence="6">Together with LptD, is involved in the assembly of lipopolysaccharide (LPS) at the surface of the outer membrane. Required for the proper assembly of LptD. Binds LPS and may serve as the LPS recognition site at the outer membrane.</text>
</comment>
<evidence type="ECO:0000256" key="3">
    <source>
        <dbReference type="ARBA" id="ARBA00023139"/>
    </source>
</evidence>
<organism evidence="7 8">
    <name type="scientific">Agitococcus lubricus</name>
    <dbReference type="NCBI Taxonomy" id="1077255"/>
    <lineage>
        <taxon>Bacteria</taxon>
        <taxon>Pseudomonadati</taxon>
        <taxon>Pseudomonadota</taxon>
        <taxon>Gammaproteobacteria</taxon>
        <taxon>Moraxellales</taxon>
        <taxon>Moraxellaceae</taxon>
        <taxon>Agitococcus</taxon>
    </lineage>
</organism>
<evidence type="ECO:0000256" key="4">
    <source>
        <dbReference type="ARBA" id="ARBA00023237"/>
    </source>
</evidence>
<evidence type="ECO:0000313" key="8">
    <source>
        <dbReference type="Proteomes" id="UP000244223"/>
    </source>
</evidence>
<evidence type="ECO:0000313" key="7">
    <source>
        <dbReference type="EMBL" id="PTQ90408.1"/>
    </source>
</evidence>
<sequence>MKLRHSVLGILIALSLTACGYQLRGSYHIPPALQQLQLRLNTSSNLAMPLRNTLIQSGIDLDEGNYALEIVSEELNKQTTSTDSRAKAAEYTLYYQVEYQLKSIDNKTVLPVKRLLLRRSYQYDTTAIVGKGAEEELLIRELYQDAAHQIVQQLRAFNTDTRAP</sequence>
<gene>
    <name evidence="6" type="primary">lptE</name>
    <name evidence="7" type="ORF">C8N29_103161</name>
</gene>
<dbReference type="GO" id="GO:0043165">
    <property type="term" value="P:Gram-negative-bacterium-type cell outer membrane assembly"/>
    <property type="evidence" value="ECO:0007669"/>
    <property type="project" value="UniProtKB-UniRule"/>
</dbReference>
<comment type="caution">
    <text evidence="7">The sequence shown here is derived from an EMBL/GenBank/DDBJ whole genome shotgun (WGS) entry which is preliminary data.</text>
</comment>
<evidence type="ECO:0000256" key="5">
    <source>
        <dbReference type="ARBA" id="ARBA00023288"/>
    </source>
</evidence>
<keyword evidence="1 6" id="KW-0732">Signal</keyword>
<dbReference type="GO" id="GO:0015920">
    <property type="term" value="P:lipopolysaccharide transport"/>
    <property type="evidence" value="ECO:0007669"/>
    <property type="project" value="TreeGrafter"/>
</dbReference>
<keyword evidence="4 6" id="KW-0998">Cell outer membrane</keyword>
<keyword evidence="2 6" id="KW-0472">Membrane</keyword>
<dbReference type="HAMAP" id="MF_01186">
    <property type="entry name" value="LPS_assembly_LptE"/>
    <property type="match status" value="1"/>
</dbReference>
<dbReference type="InterPro" id="IPR007485">
    <property type="entry name" value="LPS_assembly_LptE"/>
</dbReference>
<dbReference type="GO" id="GO:0009279">
    <property type="term" value="C:cell outer membrane"/>
    <property type="evidence" value="ECO:0007669"/>
    <property type="project" value="UniProtKB-SubCell"/>
</dbReference>
<dbReference type="PANTHER" id="PTHR38098:SF1">
    <property type="entry name" value="LPS-ASSEMBLY LIPOPROTEIN LPTE"/>
    <property type="match status" value="1"/>
</dbReference>
<dbReference type="AlphaFoldDB" id="A0A2T5J1X9"/>
<dbReference type="RefSeq" id="WP_170106888.1">
    <property type="nucleotide sequence ID" value="NZ_QAON01000003.1"/>
</dbReference>
<evidence type="ECO:0000256" key="2">
    <source>
        <dbReference type="ARBA" id="ARBA00023136"/>
    </source>
</evidence>
<dbReference type="GO" id="GO:0001530">
    <property type="term" value="F:lipopolysaccharide binding"/>
    <property type="evidence" value="ECO:0007669"/>
    <property type="project" value="TreeGrafter"/>
</dbReference>
<keyword evidence="8" id="KW-1185">Reference proteome</keyword>
<protein>
    <recommendedName>
        <fullName evidence="6">LPS-assembly lipoprotein LptE</fullName>
    </recommendedName>
</protein>
<reference evidence="7 8" key="1">
    <citation type="submission" date="2018-04" db="EMBL/GenBank/DDBJ databases">
        <title>Genomic Encyclopedia of Archaeal and Bacterial Type Strains, Phase II (KMG-II): from individual species to whole genera.</title>
        <authorList>
            <person name="Goeker M."/>
        </authorList>
    </citation>
    <scope>NUCLEOTIDE SEQUENCE [LARGE SCALE GENOMIC DNA]</scope>
    <source>
        <strain evidence="7 8">DSM 5822</strain>
    </source>
</reference>
<dbReference type="Proteomes" id="UP000244223">
    <property type="component" value="Unassembled WGS sequence"/>
</dbReference>
<name>A0A2T5J1X9_9GAMM</name>
<comment type="subunit">
    <text evidence="6">Component of the lipopolysaccharide transport and assembly complex. Interacts with LptD.</text>
</comment>
<keyword evidence="3 6" id="KW-0564">Palmitate</keyword>
<comment type="similarity">
    <text evidence="6">Belongs to the LptE lipoprotein family.</text>
</comment>
<dbReference type="GO" id="GO:1990351">
    <property type="term" value="C:transporter complex"/>
    <property type="evidence" value="ECO:0007669"/>
    <property type="project" value="TreeGrafter"/>
</dbReference>
<accession>A0A2T5J1X9</accession>
<dbReference type="EMBL" id="QAON01000003">
    <property type="protein sequence ID" value="PTQ90408.1"/>
    <property type="molecule type" value="Genomic_DNA"/>
</dbReference>
<dbReference type="Pfam" id="PF04390">
    <property type="entry name" value="LptE"/>
    <property type="match status" value="1"/>
</dbReference>
<keyword evidence="5 6" id="KW-0449">Lipoprotein</keyword>
<dbReference type="Gene3D" id="3.30.160.150">
    <property type="entry name" value="Lipoprotein like domain"/>
    <property type="match status" value="1"/>
</dbReference>
<evidence type="ECO:0000256" key="6">
    <source>
        <dbReference type="HAMAP-Rule" id="MF_01186"/>
    </source>
</evidence>
<comment type="subcellular location">
    <subcellularLocation>
        <location evidence="6">Cell outer membrane</location>
        <topology evidence="6">Lipid-anchor</topology>
    </subcellularLocation>
</comment>
<dbReference type="PANTHER" id="PTHR38098">
    <property type="entry name" value="LPS-ASSEMBLY LIPOPROTEIN LPTE"/>
    <property type="match status" value="1"/>
</dbReference>
<dbReference type="PROSITE" id="PS51257">
    <property type="entry name" value="PROKAR_LIPOPROTEIN"/>
    <property type="match status" value="1"/>
</dbReference>
<evidence type="ECO:0000256" key="1">
    <source>
        <dbReference type="ARBA" id="ARBA00022729"/>
    </source>
</evidence>